<feature type="compositionally biased region" description="Basic and acidic residues" evidence="1">
    <location>
        <begin position="15"/>
        <end position="29"/>
    </location>
</feature>
<feature type="region of interest" description="Disordered" evidence="1">
    <location>
        <begin position="1"/>
        <end position="44"/>
    </location>
</feature>
<accession>A0A699WIM5</accession>
<name>A0A699WIM5_TANCI</name>
<gene>
    <name evidence="2" type="ORF">Tci_917567</name>
</gene>
<dbReference type="EMBL" id="BKCJ011652919">
    <property type="protein sequence ID" value="GFD45598.1"/>
    <property type="molecule type" value="Genomic_DNA"/>
</dbReference>
<organism evidence="2">
    <name type="scientific">Tanacetum cinerariifolium</name>
    <name type="common">Dalmatian daisy</name>
    <name type="synonym">Chrysanthemum cinerariifolium</name>
    <dbReference type="NCBI Taxonomy" id="118510"/>
    <lineage>
        <taxon>Eukaryota</taxon>
        <taxon>Viridiplantae</taxon>
        <taxon>Streptophyta</taxon>
        <taxon>Embryophyta</taxon>
        <taxon>Tracheophyta</taxon>
        <taxon>Spermatophyta</taxon>
        <taxon>Magnoliopsida</taxon>
        <taxon>eudicotyledons</taxon>
        <taxon>Gunneridae</taxon>
        <taxon>Pentapetalae</taxon>
        <taxon>asterids</taxon>
        <taxon>campanulids</taxon>
        <taxon>Asterales</taxon>
        <taxon>Asteraceae</taxon>
        <taxon>Asteroideae</taxon>
        <taxon>Anthemideae</taxon>
        <taxon>Anthemidinae</taxon>
        <taxon>Tanacetum</taxon>
    </lineage>
</organism>
<feature type="non-terminal residue" evidence="2">
    <location>
        <position position="54"/>
    </location>
</feature>
<proteinExistence type="predicted"/>
<reference evidence="2" key="1">
    <citation type="journal article" date="2019" name="Sci. Rep.">
        <title>Draft genome of Tanacetum cinerariifolium, the natural source of mosquito coil.</title>
        <authorList>
            <person name="Yamashiro T."/>
            <person name="Shiraishi A."/>
            <person name="Satake H."/>
            <person name="Nakayama K."/>
        </authorList>
    </citation>
    <scope>NUCLEOTIDE SEQUENCE</scope>
</reference>
<evidence type="ECO:0000313" key="2">
    <source>
        <dbReference type="EMBL" id="GFD45598.1"/>
    </source>
</evidence>
<sequence>MGSKEETKRLKRKGLNLEKEQVKKQKLPEEAPEIETSTEEFTEEKIKEMMQLVP</sequence>
<evidence type="ECO:0000256" key="1">
    <source>
        <dbReference type="SAM" id="MobiDB-lite"/>
    </source>
</evidence>
<protein>
    <submittedName>
        <fullName evidence="2">Uncharacterized protein</fullName>
    </submittedName>
</protein>
<dbReference type="AlphaFoldDB" id="A0A699WIM5"/>
<feature type="compositionally biased region" description="Acidic residues" evidence="1">
    <location>
        <begin position="30"/>
        <end position="42"/>
    </location>
</feature>
<comment type="caution">
    <text evidence="2">The sequence shown here is derived from an EMBL/GenBank/DDBJ whole genome shotgun (WGS) entry which is preliminary data.</text>
</comment>